<dbReference type="InterPro" id="IPR013815">
    <property type="entry name" value="ATP_grasp_subdomain_1"/>
</dbReference>
<evidence type="ECO:0000259" key="5">
    <source>
        <dbReference type="PROSITE" id="PS50975"/>
    </source>
</evidence>
<keyword evidence="1" id="KW-0436">Ligase</keyword>
<evidence type="ECO:0000256" key="1">
    <source>
        <dbReference type="ARBA" id="ARBA00022598"/>
    </source>
</evidence>
<feature type="domain" description="ATP-grasp" evidence="5">
    <location>
        <begin position="325"/>
        <end position="566"/>
    </location>
</feature>
<gene>
    <name evidence="6" type="ORF">VTJ83DRAFT_3266</name>
</gene>
<protein>
    <recommendedName>
        <fullName evidence="5">ATP-grasp domain-containing protein</fullName>
    </recommendedName>
</protein>
<evidence type="ECO:0000313" key="6">
    <source>
        <dbReference type="EMBL" id="KAL2268420.1"/>
    </source>
</evidence>
<dbReference type="InterPro" id="IPR041472">
    <property type="entry name" value="BL00235/CARNS1_N"/>
</dbReference>
<dbReference type="Gene3D" id="3.30.470.20">
    <property type="entry name" value="ATP-grasp fold, B domain"/>
    <property type="match status" value="1"/>
</dbReference>
<dbReference type="PANTHER" id="PTHR43585">
    <property type="entry name" value="FUMIPYRROLE BIOSYNTHESIS PROTEIN C"/>
    <property type="match status" value="1"/>
</dbReference>
<evidence type="ECO:0000256" key="3">
    <source>
        <dbReference type="ARBA" id="ARBA00022840"/>
    </source>
</evidence>
<dbReference type="Gene3D" id="3.30.1490.20">
    <property type="entry name" value="ATP-grasp fold, A domain"/>
    <property type="match status" value="1"/>
</dbReference>
<sequence length="679" mass="73969">METASRLGWTVSLAHASTPVLLRALWTIPPEGSQTHWALDLEAIASNQSVDVDDATIHLDQGDLAEELRGLLLADLAKSFAAQTASGDDASSPTIVRLLFPSVTGTVIRSDFLSYRLSGSALVRSVRSFLSPLQTVAAAPMLASDARPLDKASLVGLLATAHGGLIGRGASSSLADLAAALNADLAYRLSVPWTVPRPPARRRIFWIQGRADITASQQFYAAAHALGITLVVCDVPGHWMEPDDPAVNPWAKYREAFVRMNIDGDEGLADRIVAAVRAYPHPVDGVVSISDVRLPAVARACQVLGLPTEDPAAYKLAGDKGLTRRLEEEEQGRESFVLERAEDLDKVLEERRATLRYPLIVKPCTGWNSDAVTKVRDEEELRLAVQRAAERHAHSAARNTRVVIEPYIAGPEVDANFILLDGEELFCDIVDDFPCPGDLVPAEGGEKSKTFAANFMETLMDVPTALPEDEQSVVRKSLCRSIARAGFKSGVFHCEARVRDSAYEYRPRADNGLLDLHGKAAGADEARKPSCYLHEINARTPGYINCVAALLAHGVDYYAIRLLLALGEEGKERIRALAQPFAGNKPQHTLGLVVLPPKRAGIMGSEDAVGEFLQQHPDLARHVLFYQTVKQRGEVVQGPDSSELWCVGYIIVKSSAGRKEVLELSEEARKRFDYDLMEA</sequence>
<dbReference type="InterPro" id="IPR011761">
    <property type="entry name" value="ATP-grasp"/>
</dbReference>
<dbReference type="EMBL" id="JAZGUE010000003">
    <property type="protein sequence ID" value="KAL2268420.1"/>
    <property type="molecule type" value="Genomic_DNA"/>
</dbReference>
<name>A0ABR4DDL4_9PEZI</name>
<proteinExistence type="predicted"/>
<evidence type="ECO:0000256" key="2">
    <source>
        <dbReference type="ARBA" id="ARBA00022741"/>
    </source>
</evidence>
<dbReference type="Gene3D" id="3.40.50.20">
    <property type="match status" value="1"/>
</dbReference>
<comment type="caution">
    <text evidence="6">The sequence shown here is derived from an EMBL/GenBank/DDBJ whole genome shotgun (WGS) entry which is preliminary data.</text>
</comment>
<dbReference type="Pfam" id="PF13535">
    <property type="entry name" value="ATP-grasp_4"/>
    <property type="match status" value="1"/>
</dbReference>
<dbReference type="PANTHER" id="PTHR43585:SF2">
    <property type="entry name" value="ATP-GRASP ENZYME FSQD"/>
    <property type="match status" value="1"/>
</dbReference>
<evidence type="ECO:0000313" key="7">
    <source>
        <dbReference type="Proteomes" id="UP001600064"/>
    </source>
</evidence>
<dbReference type="SUPFAM" id="SSF56059">
    <property type="entry name" value="Glutathione synthetase ATP-binding domain-like"/>
    <property type="match status" value="1"/>
</dbReference>
<keyword evidence="3 4" id="KW-0067">ATP-binding</keyword>
<dbReference type="RefSeq" id="XP_070867144.1">
    <property type="nucleotide sequence ID" value="XM_071009625.1"/>
</dbReference>
<dbReference type="GeneID" id="98124269"/>
<organism evidence="6 7">
    <name type="scientific">Remersonia thermophila</name>
    <dbReference type="NCBI Taxonomy" id="72144"/>
    <lineage>
        <taxon>Eukaryota</taxon>
        <taxon>Fungi</taxon>
        <taxon>Dikarya</taxon>
        <taxon>Ascomycota</taxon>
        <taxon>Pezizomycotina</taxon>
        <taxon>Sordariomycetes</taxon>
        <taxon>Sordariomycetidae</taxon>
        <taxon>Sordariales</taxon>
        <taxon>Sordariales incertae sedis</taxon>
        <taxon>Remersonia</taxon>
    </lineage>
</organism>
<dbReference type="PROSITE" id="PS50975">
    <property type="entry name" value="ATP_GRASP"/>
    <property type="match status" value="1"/>
</dbReference>
<keyword evidence="7" id="KW-1185">Reference proteome</keyword>
<evidence type="ECO:0000256" key="4">
    <source>
        <dbReference type="PROSITE-ProRule" id="PRU00409"/>
    </source>
</evidence>
<dbReference type="Pfam" id="PF18130">
    <property type="entry name" value="ATPgrasp_N"/>
    <property type="match status" value="1"/>
</dbReference>
<dbReference type="Proteomes" id="UP001600064">
    <property type="component" value="Unassembled WGS sequence"/>
</dbReference>
<keyword evidence="2 4" id="KW-0547">Nucleotide-binding</keyword>
<dbReference type="InterPro" id="IPR052032">
    <property type="entry name" value="ATP-dep_AA_Ligase"/>
</dbReference>
<accession>A0ABR4DDL4</accession>
<reference evidence="6 7" key="1">
    <citation type="journal article" date="2024" name="Commun. Biol.">
        <title>Comparative genomic analysis of thermophilic fungi reveals convergent evolutionary adaptations and gene losses.</title>
        <authorList>
            <person name="Steindorff A.S."/>
            <person name="Aguilar-Pontes M.V."/>
            <person name="Robinson A.J."/>
            <person name="Andreopoulos B."/>
            <person name="LaButti K."/>
            <person name="Kuo A."/>
            <person name="Mondo S."/>
            <person name="Riley R."/>
            <person name="Otillar R."/>
            <person name="Haridas S."/>
            <person name="Lipzen A."/>
            <person name="Grimwood J."/>
            <person name="Schmutz J."/>
            <person name="Clum A."/>
            <person name="Reid I.D."/>
            <person name="Moisan M.C."/>
            <person name="Butler G."/>
            <person name="Nguyen T.T.M."/>
            <person name="Dewar K."/>
            <person name="Conant G."/>
            <person name="Drula E."/>
            <person name="Henrissat B."/>
            <person name="Hansel C."/>
            <person name="Singer S."/>
            <person name="Hutchinson M.I."/>
            <person name="de Vries R.P."/>
            <person name="Natvig D.O."/>
            <person name="Powell A.J."/>
            <person name="Tsang A."/>
            <person name="Grigoriev I.V."/>
        </authorList>
    </citation>
    <scope>NUCLEOTIDE SEQUENCE [LARGE SCALE GENOMIC DNA]</scope>
    <source>
        <strain evidence="6 7">ATCC 22073</strain>
    </source>
</reference>